<reference evidence="3" key="1">
    <citation type="submission" date="2016-09" db="EMBL/GenBank/DDBJ databases">
        <authorList>
            <person name="Wan X."/>
            <person name="Hou S."/>
        </authorList>
    </citation>
    <scope>NUCLEOTIDE SEQUENCE [LARGE SCALE GENOMIC DNA]</scope>
    <source>
        <strain evidence="3">KH87</strain>
    </source>
</reference>
<proteinExistence type="predicted"/>
<comment type="caution">
    <text evidence="2">The sequence shown here is derived from an EMBL/GenBank/DDBJ whole genome shotgun (WGS) entry which is preliminary data.</text>
</comment>
<feature type="signal peptide" evidence="1">
    <location>
        <begin position="1"/>
        <end position="22"/>
    </location>
</feature>
<dbReference type="Proteomes" id="UP000242258">
    <property type="component" value="Unassembled WGS sequence"/>
</dbReference>
<keyword evidence="1" id="KW-0732">Signal</keyword>
<evidence type="ECO:0000256" key="1">
    <source>
        <dbReference type="SAM" id="SignalP"/>
    </source>
</evidence>
<name>A0A1E7Q2M5_9GAMM</name>
<organism evidence="2 3">
    <name type="scientific">Rheinheimera salexigens</name>
    <dbReference type="NCBI Taxonomy" id="1628148"/>
    <lineage>
        <taxon>Bacteria</taxon>
        <taxon>Pseudomonadati</taxon>
        <taxon>Pseudomonadota</taxon>
        <taxon>Gammaproteobacteria</taxon>
        <taxon>Chromatiales</taxon>
        <taxon>Chromatiaceae</taxon>
        <taxon>Rheinheimera</taxon>
    </lineage>
</organism>
<dbReference type="OrthoDB" id="8161726at2"/>
<keyword evidence="3" id="KW-1185">Reference proteome</keyword>
<dbReference type="EMBL" id="MKEK01000001">
    <property type="protein sequence ID" value="OEY68407.1"/>
    <property type="molecule type" value="Genomic_DNA"/>
</dbReference>
<dbReference type="STRING" id="1628148.BI198_01620"/>
<feature type="chain" id="PRO_5009200277" evidence="1">
    <location>
        <begin position="23"/>
        <end position="144"/>
    </location>
</feature>
<protein>
    <submittedName>
        <fullName evidence="2">Excinuclease ABC subunit A</fullName>
    </submittedName>
</protein>
<accession>A0A1E7Q2M5</accession>
<gene>
    <name evidence="2" type="ORF">BI198_01620</name>
</gene>
<sequence>MKTKLVLAAALSTVFFSAAATARDDIQTLPLADIIGTDKAKQALLDVPFYFAGQNHATVMSNWGEISTNKKTNGLGKSDQEACQWVLLSAIKALQDAAQKRGYDAVVNIRSNYKNNEFTSTTEFQCGAGRIMAGVALKGELVKF</sequence>
<dbReference type="RefSeq" id="WP_070047974.1">
    <property type="nucleotide sequence ID" value="NZ_CBCSDO010000001.1"/>
</dbReference>
<evidence type="ECO:0000313" key="3">
    <source>
        <dbReference type="Proteomes" id="UP000242258"/>
    </source>
</evidence>
<evidence type="ECO:0000313" key="2">
    <source>
        <dbReference type="EMBL" id="OEY68407.1"/>
    </source>
</evidence>
<dbReference type="AlphaFoldDB" id="A0A1E7Q2M5"/>